<evidence type="ECO:0000313" key="7">
    <source>
        <dbReference type="EMBL" id="EKN66977.1"/>
    </source>
</evidence>
<evidence type="ECO:0000256" key="3">
    <source>
        <dbReference type="ARBA" id="ARBA00022840"/>
    </source>
</evidence>
<evidence type="ECO:0000256" key="5">
    <source>
        <dbReference type="PROSITE-ProRule" id="PRU00409"/>
    </source>
</evidence>
<evidence type="ECO:0000256" key="2">
    <source>
        <dbReference type="ARBA" id="ARBA00022741"/>
    </source>
</evidence>
<dbReference type="PANTHER" id="PTHR43334">
    <property type="entry name" value="ACETATE--COA LIGASE [ADP-FORMING]"/>
    <property type="match status" value="1"/>
</dbReference>
<dbReference type="PROSITE" id="PS50975">
    <property type="entry name" value="ATP_GRASP"/>
    <property type="match status" value="1"/>
</dbReference>
<comment type="similarity">
    <text evidence="4">In the N-terminal section; belongs to the acetate CoA ligase alpha subunit family.</text>
</comment>
<dbReference type="InterPro" id="IPR051538">
    <property type="entry name" value="Acyl-CoA_Synth/Transferase"/>
</dbReference>
<dbReference type="Gene3D" id="3.30.1490.20">
    <property type="entry name" value="ATP-grasp fold, A domain"/>
    <property type="match status" value="1"/>
</dbReference>
<dbReference type="RefSeq" id="WP_007085769.1">
    <property type="nucleotide sequence ID" value="NZ_AJLS01000097.1"/>
</dbReference>
<dbReference type="FunFam" id="3.30.1490.20:FF:000020">
    <property type="entry name" value="Protein lysine acetyltransferase"/>
    <property type="match status" value="1"/>
</dbReference>
<keyword evidence="8" id="KW-1185">Reference proteome</keyword>
<dbReference type="Gene3D" id="3.30.470.20">
    <property type="entry name" value="ATP-grasp fold, B domain"/>
    <property type="match status" value="1"/>
</dbReference>
<dbReference type="Pfam" id="PF13549">
    <property type="entry name" value="ATP-grasp_5"/>
    <property type="match status" value="1"/>
</dbReference>
<comment type="caution">
    <text evidence="7">The sequence shown here is derived from an EMBL/GenBank/DDBJ whole genome shotgun (WGS) entry which is preliminary data.</text>
</comment>
<dbReference type="GO" id="GO:0016874">
    <property type="term" value="F:ligase activity"/>
    <property type="evidence" value="ECO:0007669"/>
    <property type="project" value="UniProtKB-KW"/>
</dbReference>
<dbReference type="eggNOG" id="COG0045">
    <property type="taxonomic scope" value="Bacteria"/>
</dbReference>
<sequence>MRIIETTQSAAKIFQITRDKESKIVPEFYSKEILSSAVMPIPKQGLAGSEQEAISLANQIGYPVVLKVHSFKITHKSDSKGVLLNLKTDEEVRKGYQDILQNVQFYHPGTKDVMVCVQEMVESGLEVIVGMRRDRVFGPAILFGLGGVWVEILKDVSLRVAPLIDYDLEEMINEIKGSALLGEFRGKPERDITKLKELIKQLENLAFQYPEISEIDLNPVFLYEKGKGALVADARIILADESLTANGGEWNEYR</sequence>
<dbReference type="EMBL" id="AJLS01000097">
    <property type="protein sequence ID" value="EKN66977.1"/>
    <property type="molecule type" value="Genomic_DNA"/>
</dbReference>
<protein>
    <submittedName>
        <fullName evidence="7">Acetyl-CoA synthetase (ADP-forming) beta subunit, branched-chain acyl-CoA synthetase (ADP-forming) beta subunit</fullName>
    </submittedName>
</protein>
<evidence type="ECO:0000313" key="8">
    <source>
        <dbReference type="Proteomes" id="UP000006316"/>
    </source>
</evidence>
<dbReference type="SUPFAM" id="SSF56059">
    <property type="entry name" value="Glutathione synthetase ATP-binding domain-like"/>
    <property type="match status" value="1"/>
</dbReference>
<accession>K6D3B9</accession>
<name>K6D3B9_9BACI</name>
<dbReference type="STRING" id="1117379.BABA_13852"/>
<evidence type="ECO:0000256" key="1">
    <source>
        <dbReference type="ARBA" id="ARBA00022598"/>
    </source>
</evidence>
<dbReference type="GO" id="GO:0046872">
    <property type="term" value="F:metal ion binding"/>
    <property type="evidence" value="ECO:0007669"/>
    <property type="project" value="InterPro"/>
</dbReference>
<dbReference type="OrthoDB" id="9807426at2"/>
<keyword evidence="2 5" id="KW-0547">Nucleotide-binding</keyword>
<dbReference type="AlphaFoldDB" id="K6D3B9"/>
<dbReference type="GO" id="GO:0005524">
    <property type="term" value="F:ATP binding"/>
    <property type="evidence" value="ECO:0007669"/>
    <property type="project" value="UniProtKB-UniRule"/>
</dbReference>
<organism evidence="7 8">
    <name type="scientific">Neobacillus bataviensis LMG 21833</name>
    <dbReference type="NCBI Taxonomy" id="1117379"/>
    <lineage>
        <taxon>Bacteria</taxon>
        <taxon>Bacillati</taxon>
        <taxon>Bacillota</taxon>
        <taxon>Bacilli</taxon>
        <taxon>Bacillales</taxon>
        <taxon>Bacillaceae</taxon>
        <taxon>Neobacillus</taxon>
    </lineage>
</organism>
<dbReference type="InterPro" id="IPR011761">
    <property type="entry name" value="ATP-grasp"/>
</dbReference>
<dbReference type="Proteomes" id="UP000006316">
    <property type="component" value="Unassembled WGS sequence"/>
</dbReference>
<dbReference type="PANTHER" id="PTHR43334:SF1">
    <property type="entry name" value="3-HYDROXYPROPIONATE--COA LIGASE [ADP-FORMING]"/>
    <property type="match status" value="1"/>
</dbReference>
<dbReference type="PATRIC" id="fig|1117379.3.peg.2858"/>
<gene>
    <name evidence="7" type="ORF">BABA_13852</name>
</gene>
<evidence type="ECO:0000259" key="6">
    <source>
        <dbReference type="PROSITE" id="PS50975"/>
    </source>
</evidence>
<reference evidence="7 8" key="1">
    <citation type="journal article" date="2012" name="Front. Microbiol.">
        <title>Redundancy and modularity in membrane-associated dissimilatory nitrate reduction in Bacillus.</title>
        <authorList>
            <person name="Heylen K."/>
            <person name="Keltjens J."/>
        </authorList>
    </citation>
    <scope>NUCLEOTIDE SEQUENCE [LARGE SCALE GENOMIC DNA]</scope>
    <source>
        <strain evidence="8">LMG 21833T</strain>
    </source>
</reference>
<dbReference type="InterPro" id="IPR013815">
    <property type="entry name" value="ATP_grasp_subdomain_1"/>
</dbReference>
<proteinExistence type="inferred from homology"/>
<keyword evidence="3 5" id="KW-0067">ATP-binding</keyword>
<keyword evidence="1" id="KW-0436">Ligase</keyword>
<feature type="domain" description="ATP-grasp" evidence="6">
    <location>
        <begin position="31"/>
        <end position="82"/>
    </location>
</feature>
<evidence type="ECO:0000256" key="4">
    <source>
        <dbReference type="ARBA" id="ARBA00060888"/>
    </source>
</evidence>